<keyword evidence="8" id="KW-1185">Reference proteome</keyword>
<feature type="domain" description="HTH tetR-type" evidence="6">
    <location>
        <begin position="320"/>
        <end position="380"/>
    </location>
</feature>
<dbReference type="Proteomes" id="UP000240739">
    <property type="component" value="Unassembled WGS sequence"/>
</dbReference>
<dbReference type="SUPFAM" id="SSF46689">
    <property type="entry name" value="Homeodomain-like"/>
    <property type="match status" value="2"/>
</dbReference>
<protein>
    <recommendedName>
        <fullName evidence="6">HTH tetR-type domain-containing protein</fullName>
    </recommendedName>
</protein>
<evidence type="ECO:0000256" key="1">
    <source>
        <dbReference type="ARBA" id="ARBA00023015"/>
    </source>
</evidence>
<dbReference type="GO" id="GO:0003700">
    <property type="term" value="F:DNA-binding transcription factor activity"/>
    <property type="evidence" value="ECO:0007669"/>
    <property type="project" value="TreeGrafter"/>
</dbReference>
<sequence length="512" mass="55334">MPPRPSAFSSTTKSWWPLRRRAIAMPSPANPDPMMATSVWVGVMLLVLLGTRYGLVATASLHTPDRSDSHTGCPVASRTPRLAPEVRRAQLLDTTLDLITEEGFAAVSVEAVARRAGVTRPVIYDQFGDLDGLMVALLDREEAAALQPLLAIVGEDQGDDVDPEAFLVEAVETFCEAVLAAPRTWRLVVMPPRGRSPELEARVTRSRRIVVERVAALLHWGLVRRGGPLGLDAELLARVVVACGEDGARLMLEQPDRFPPARLAALAREGLQLLPADATPAGAPRPTLPDLGPPRPSAAPRPEPDPADPPPAPARRMPQAERRRQLIGVALDLVAAEGFGALTMEEVARRAGVSKVVVYRSFANVGVLLLALLRVAERRTRTTLEGLLPTDPAGRTPAVLLGEALASLLAAAEHDPPLWRLALLRPEQAPKAVQAVIHRRRSALARDLRPLVRWGLQGVGARASGVDVEVLTRLLLSAGEELVREVLEEPRTPADEILEKVWTLLDRLPVGD</sequence>
<evidence type="ECO:0000259" key="6">
    <source>
        <dbReference type="PROSITE" id="PS50977"/>
    </source>
</evidence>
<keyword evidence="1" id="KW-0805">Transcription regulation</keyword>
<dbReference type="Pfam" id="PF00440">
    <property type="entry name" value="TetR_N"/>
    <property type="match status" value="2"/>
</dbReference>
<feature type="domain" description="HTH tetR-type" evidence="6">
    <location>
        <begin position="85"/>
        <end position="145"/>
    </location>
</feature>
<feature type="compositionally biased region" description="Pro residues" evidence="5">
    <location>
        <begin position="291"/>
        <end position="313"/>
    </location>
</feature>
<organism evidence="7 8">
    <name type="scientific">Paraconexibacter algicola</name>
    <dbReference type="NCBI Taxonomy" id="2133960"/>
    <lineage>
        <taxon>Bacteria</taxon>
        <taxon>Bacillati</taxon>
        <taxon>Actinomycetota</taxon>
        <taxon>Thermoleophilia</taxon>
        <taxon>Solirubrobacterales</taxon>
        <taxon>Paraconexibacteraceae</taxon>
        <taxon>Paraconexibacter</taxon>
    </lineage>
</organism>
<evidence type="ECO:0000256" key="2">
    <source>
        <dbReference type="ARBA" id="ARBA00023125"/>
    </source>
</evidence>
<evidence type="ECO:0000313" key="8">
    <source>
        <dbReference type="Proteomes" id="UP000240739"/>
    </source>
</evidence>
<feature type="DNA-binding region" description="H-T-H motif" evidence="4">
    <location>
        <begin position="343"/>
        <end position="362"/>
    </location>
</feature>
<accession>A0A2T4UKK5</accession>
<dbReference type="AlphaFoldDB" id="A0A2T4UKK5"/>
<evidence type="ECO:0000313" key="7">
    <source>
        <dbReference type="EMBL" id="PTL59773.1"/>
    </source>
</evidence>
<dbReference type="PANTHER" id="PTHR30055">
    <property type="entry name" value="HTH-TYPE TRANSCRIPTIONAL REGULATOR RUTR"/>
    <property type="match status" value="1"/>
</dbReference>
<comment type="caution">
    <text evidence="7">The sequence shown here is derived from an EMBL/GenBank/DDBJ whole genome shotgun (WGS) entry which is preliminary data.</text>
</comment>
<keyword evidence="2 4" id="KW-0238">DNA-binding</keyword>
<evidence type="ECO:0000256" key="3">
    <source>
        <dbReference type="ARBA" id="ARBA00023163"/>
    </source>
</evidence>
<proteinExistence type="predicted"/>
<dbReference type="PANTHER" id="PTHR30055:SF234">
    <property type="entry name" value="HTH-TYPE TRANSCRIPTIONAL REGULATOR BETI"/>
    <property type="match status" value="1"/>
</dbReference>
<feature type="DNA-binding region" description="H-T-H motif" evidence="4">
    <location>
        <begin position="108"/>
        <end position="127"/>
    </location>
</feature>
<gene>
    <name evidence="7" type="ORF">C7Y72_08965</name>
</gene>
<dbReference type="InterPro" id="IPR050109">
    <property type="entry name" value="HTH-type_TetR-like_transc_reg"/>
</dbReference>
<keyword evidence="3" id="KW-0804">Transcription</keyword>
<feature type="region of interest" description="Disordered" evidence="5">
    <location>
        <begin position="276"/>
        <end position="320"/>
    </location>
</feature>
<reference evidence="7 8" key="1">
    <citation type="submission" date="2018-03" db="EMBL/GenBank/DDBJ databases">
        <title>Aquarubrobacter algicola gen. nov., sp. nov., a novel actinobacterium isolated from shallow eutrophic lake during the end of cyanobacterial harmful algal blooms.</title>
        <authorList>
            <person name="Chun S.J."/>
        </authorList>
    </citation>
    <scope>NUCLEOTIDE SEQUENCE [LARGE SCALE GENOMIC DNA]</scope>
    <source>
        <strain evidence="7 8">Seoho-28</strain>
    </source>
</reference>
<dbReference type="InterPro" id="IPR009057">
    <property type="entry name" value="Homeodomain-like_sf"/>
</dbReference>
<dbReference type="Gene3D" id="1.10.357.10">
    <property type="entry name" value="Tetracycline Repressor, domain 2"/>
    <property type="match status" value="2"/>
</dbReference>
<dbReference type="EMBL" id="PYYB01000001">
    <property type="protein sequence ID" value="PTL59773.1"/>
    <property type="molecule type" value="Genomic_DNA"/>
</dbReference>
<dbReference type="GO" id="GO:0000976">
    <property type="term" value="F:transcription cis-regulatory region binding"/>
    <property type="evidence" value="ECO:0007669"/>
    <property type="project" value="TreeGrafter"/>
</dbReference>
<dbReference type="InterPro" id="IPR001647">
    <property type="entry name" value="HTH_TetR"/>
</dbReference>
<dbReference type="PROSITE" id="PS50977">
    <property type="entry name" value="HTH_TETR_2"/>
    <property type="match status" value="2"/>
</dbReference>
<dbReference type="PRINTS" id="PR00455">
    <property type="entry name" value="HTHTETR"/>
</dbReference>
<name>A0A2T4UKK5_9ACTN</name>
<evidence type="ECO:0000256" key="5">
    <source>
        <dbReference type="SAM" id="MobiDB-lite"/>
    </source>
</evidence>
<evidence type="ECO:0000256" key="4">
    <source>
        <dbReference type="PROSITE-ProRule" id="PRU00335"/>
    </source>
</evidence>